<gene>
    <name evidence="1" type="ORF">V6984_05585</name>
</gene>
<protein>
    <submittedName>
        <fullName evidence="1">Uncharacterized protein</fullName>
    </submittedName>
</protein>
<accession>A0ABZ3F0C8</accession>
<dbReference type="Proteomes" id="UP001451571">
    <property type="component" value="Chromosome"/>
</dbReference>
<reference evidence="1 2" key="1">
    <citation type="submission" date="2024-02" db="EMBL/GenBank/DDBJ databases">
        <title>Bacterial strain from lacustrine sediment.</title>
        <authorList>
            <person name="Petit C."/>
            <person name="Fadhlaoui K."/>
        </authorList>
    </citation>
    <scope>NUCLEOTIDE SEQUENCE [LARGE SCALE GENOMIC DNA]</scope>
    <source>
        <strain evidence="1 2">IPX-CK</strain>
    </source>
</reference>
<name>A0ABZ3F0C8_9FIRM</name>
<proteinExistence type="predicted"/>
<keyword evidence="2" id="KW-1185">Reference proteome</keyword>
<evidence type="ECO:0000313" key="2">
    <source>
        <dbReference type="Proteomes" id="UP001451571"/>
    </source>
</evidence>
<sequence length="58" mass="6402">MKKDATAVGFIGVPDDNDIENLSKQLGKPITKIEKDNKTMLLIGKGLFKKKIVIPHPN</sequence>
<dbReference type="RefSeq" id="WP_342758792.1">
    <property type="nucleotide sequence ID" value="NZ_CP146256.1"/>
</dbReference>
<evidence type="ECO:0000313" key="1">
    <source>
        <dbReference type="EMBL" id="XAH75229.1"/>
    </source>
</evidence>
<dbReference type="EMBL" id="CP146256">
    <property type="protein sequence ID" value="XAH75229.1"/>
    <property type="molecule type" value="Genomic_DNA"/>
</dbReference>
<organism evidence="1 2">
    <name type="scientific">Kineothrix sedimenti</name>
    <dbReference type="NCBI Taxonomy" id="3123317"/>
    <lineage>
        <taxon>Bacteria</taxon>
        <taxon>Bacillati</taxon>
        <taxon>Bacillota</taxon>
        <taxon>Clostridia</taxon>
        <taxon>Lachnospirales</taxon>
        <taxon>Lachnospiraceae</taxon>
        <taxon>Kineothrix</taxon>
    </lineage>
</organism>